<organism evidence="3 4">
    <name type="scientific">Acinetobacter calcoaceticus ANC 3811</name>
    <dbReference type="NCBI Taxonomy" id="1217690"/>
    <lineage>
        <taxon>Bacteria</taxon>
        <taxon>Pseudomonadati</taxon>
        <taxon>Pseudomonadota</taxon>
        <taxon>Gammaproteobacteria</taxon>
        <taxon>Moraxellales</taxon>
        <taxon>Moraxellaceae</taxon>
        <taxon>Acinetobacter</taxon>
        <taxon>Acinetobacter calcoaceticus/baumannii complex</taxon>
    </lineage>
</organism>
<evidence type="ECO:0000259" key="2">
    <source>
        <dbReference type="Pfam" id="PF22150"/>
    </source>
</evidence>
<gene>
    <name evidence="3" type="ORF">F935_03419</name>
</gene>
<evidence type="ECO:0000313" key="4">
    <source>
        <dbReference type="Proteomes" id="UP000014041"/>
    </source>
</evidence>
<dbReference type="InterPro" id="IPR054402">
    <property type="entry name" value="Tt1218-like_dom"/>
</dbReference>
<keyword evidence="1" id="KW-0472">Membrane</keyword>
<proteinExistence type="predicted"/>
<protein>
    <submittedName>
        <fullName evidence="3">Type IV pilus modification protein PilV</fullName>
    </submittedName>
</protein>
<dbReference type="Proteomes" id="UP000014041">
    <property type="component" value="Unassembled WGS sequence"/>
</dbReference>
<comment type="caution">
    <text evidence="3">The sequence shown here is derived from an EMBL/GenBank/DDBJ whole genome shotgun (WGS) entry which is preliminary data.</text>
</comment>
<feature type="transmembrane region" description="Helical" evidence="1">
    <location>
        <begin position="12"/>
        <end position="34"/>
    </location>
</feature>
<accession>R8XV85</accession>
<evidence type="ECO:0000313" key="3">
    <source>
        <dbReference type="EMBL" id="EOQ61073.1"/>
    </source>
</evidence>
<dbReference type="InterPro" id="IPR013362">
    <property type="entry name" value="Pilus_4_PilV"/>
</dbReference>
<sequence length="166" mass="18297">MKNIEHQRGMGMIEILVALLILAIGILGFIALQYRALEASSESTSRVQAITIARDIAERIRVNRNSLSIYTQQLQDPSKQKDFVKNCFQDNCSDTDLADFDVAQVVKSSSSLGMTMNMIACPKTNNRQCIYIAWGDTSATNGTSAGDCTQDTSYSDNSTCVIMETY</sequence>
<dbReference type="Pfam" id="PF22150">
    <property type="entry name" value="Tt1218-like"/>
    <property type="match status" value="1"/>
</dbReference>
<dbReference type="RefSeq" id="WP_016140005.1">
    <property type="nucleotide sequence ID" value="NZ_KB976986.1"/>
</dbReference>
<dbReference type="NCBIfam" id="TIGR02532">
    <property type="entry name" value="IV_pilin_GFxxxE"/>
    <property type="match status" value="1"/>
</dbReference>
<keyword evidence="1" id="KW-0812">Transmembrane</keyword>
<reference evidence="3 4" key="1">
    <citation type="submission" date="2013-02" db="EMBL/GenBank/DDBJ databases">
        <title>The Genome Sequence of Acinetobacter sp. ANC 3811.</title>
        <authorList>
            <consortium name="The Broad Institute Genome Sequencing Platform"/>
            <consortium name="The Broad Institute Genome Sequencing Center for Infectious Disease"/>
            <person name="Cerqueira G."/>
            <person name="Feldgarden M."/>
            <person name="Courvalin P."/>
            <person name="Perichon B."/>
            <person name="Grillot-Courvalin C."/>
            <person name="Clermont D."/>
            <person name="Rocha E."/>
            <person name="Yoon E.-J."/>
            <person name="Nemec A."/>
            <person name="Walker B."/>
            <person name="Young S.K."/>
            <person name="Zeng Q."/>
            <person name="Gargeya S."/>
            <person name="Fitzgerald M."/>
            <person name="Haas B."/>
            <person name="Abouelleil A."/>
            <person name="Alvarado L."/>
            <person name="Arachchi H.M."/>
            <person name="Berlin A.M."/>
            <person name="Chapman S.B."/>
            <person name="Dewar J."/>
            <person name="Goldberg J."/>
            <person name="Griggs A."/>
            <person name="Gujja S."/>
            <person name="Hansen M."/>
            <person name="Howarth C."/>
            <person name="Imamovic A."/>
            <person name="Larimer J."/>
            <person name="McCowan C."/>
            <person name="Murphy C."/>
            <person name="Neiman D."/>
            <person name="Pearson M."/>
            <person name="Priest M."/>
            <person name="Roberts A."/>
            <person name="Saif S."/>
            <person name="Shea T."/>
            <person name="Sisk P."/>
            <person name="Sykes S."/>
            <person name="Wortman J."/>
            <person name="Nusbaum C."/>
            <person name="Birren B."/>
        </authorList>
    </citation>
    <scope>NUCLEOTIDE SEQUENCE [LARGE SCALE GENOMIC DNA]</scope>
    <source>
        <strain evidence="3 4">ANC 3811</strain>
    </source>
</reference>
<dbReference type="Pfam" id="PF07963">
    <property type="entry name" value="N_methyl"/>
    <property type="match status" value="1"/>
</dbReference>
<dbReference type="AlphaFoldDB" id="R8XV85"/>
<name>R8XV85_ACICA</name>
<evidence type="ECO:0000256" key="1">
    <source>
        <dbReference type="SAM" id="Phobius"/>
    </source>
</evidence>
<dbReference type="EMBL" id="APQJ01000013">
    <property type="protein sequence ID" value="EOQ61073.1"/>
    <property type="molecule type" value="Genomic_DNA"/>
</dbReference>
<dbReference type="InterPro" id="IPR012902">
    <property type="entry name" value="N_methyl_site"/>
</dbReference>
<dbReference type="NCBIfam" id="TIGR02523">
    <property type="entry name" value="type_IV_pilV"/>
    <property type="match status" value="1"/>
</dbReference>
<dbReference type="PATRIC" id="fig|1217690.3.peg.3374"/>
<feature type="domain" description="Type IV pilin Tt1218-like" evidence="2">
    <location>
        <begin position="31"/>
        <end position="103"/>
    </location>
</feature>
<dbReference type="HOGENOM" id="CLU_103234_1_0_6"/>
<keyword evidence="1" id="KW-1133">Transmembrane helix</keyword>